<dbReference type="Proteomes" id="UP001630127">
    <property type="component" value="Unassembled WGS sequence"/>
</dbReference>
<evidence type="ECO:0000313" key="3">
    <source>
        <dbReference type="EMBL" id="KAL3531479.1"/>
    </source>
</evidence>
<feature type="region of interest" description="Disordered" evidence="1">
    <location>
        <begin position="257"/>
        <end position="280"/>
    </location>
</feature>
<organism evidence="3 4">
    <name type="scientific">Cinchona calisaya</name>
    <dbReference type="NCBI Taxonomy" id="153742"/>
    <lineage>
        <taxon>Eukaryota</taxon>
        <taxon>Viridiplantae</taxon>
        <taxon>Streptophyta</taxon>
        <taxon>Embryophyta</taxon>
        <taxon>Tracheophyta</taxon>
        <taxon>Spermatophyta</taxon>
        <taxon>Magnoliopsida</taxon>
        <taxon>eudicotyledons</taxon>
        <taxon>Gunneridae</taxon>
        <taxon>Pentapetalae</taxon>
        <taxon>asterids</taxon>
        <taxon>lamiids</taxon>
        <taxon>Gentianales</taxon>
        <taxon>Rubiaceae</taxon>
        <taxon>Cinchonoideae</taxon>
        <taxon>Cinchoneae</taxon>
        <taxon>Cinchona</taxon>
    </lineage>
</organism>
<keyword evidence="4" id="KW-1185">Reference proteome</keyword>
<feature type="transmembrane region" description="Helical" evidence="2">
    <location>
        <begin position="122"/>
        <end position="145"/>
    </location>
</feature>
<keyword evidence="2" id="KW-1133">Transmembrane helix</keyword>
<reference evidence="3 4" key="1">
    <citation type="submission" date="2024-11" db="EMBL/GenBank/DDBJ databases">
        <title>A near-complete genome assembly of Cinchona calisaya.</title>
        <authorList>
            <person name="Lian D.C."/>
            <person name="Zhao X.W."/>
            <person name="Wei L."/>
        </authorList>
    </citation>
    <scope>NUCLEOTIDE SEQUENCE [LARGE SCALE GENOMIC DNA]</scope>
    <source>
        <tissue evidence="3">Nenye</tissue>
    </source>
</reference>
<keyword evidence="2" id="KW-0812">Transmembrane</keyword>
<proteinExistence type="predicted"/>
<evidence type="ECO:0000256" key="1">
    <source>
        <dbReference type="SAM" id="MobiDB-lite"/>
    </source>
</evidence>
<sequence length="280" mass="30263">MSRSNFIVELDADASWLSTKTGELLLLTLVYDGRVSRLLGVHLFLGCMQKAFSFAVRDSPINIGPVCCSGHGKNGAVCVLQKSILPENCSEVGASKVKSFSTYFGSHNCWELIADGSLLHNYYVLVTVVLSFLVAKGLVIQVYVYGARRLDGGFMSGNNLEEVTENIDYYIQRSAIAAGKTCLEVLGGVQGGYQVAVLASPVSECIAALPITNLRMFHCILIFSEMLWRLVIQVYAYGARLLDGGFMVQELSFEAPNSEIGSGSESQKVSSSVSIADPCV</sequence>
<gene>
    <name evidence="3" type="ORF">ACH5RR_010801</name>
</gene>
<dbReference type="EMBL" id="JBJUIK010000004">
    <property type="protein sequence ID" value="KAL3531479.1"/>
    <property type="molecule type" value="Genomic_DNA"/>
</dbReference>
<protein>
    <submittedName>
        <fullName evidence="3">Uncharacterized protein</fullName>
    </submittedName>
</protein>
<name>A0ABD3AJY1_9GENT</name>
<feature type="compositionally biased region" description="Low complexity" evidence="1">
    <location>
        <begin position="261"/>
        <end position="274"/>
    </location>
</feature>
<dbReference type="AlphaFoldDB" id="A0ABD3AJY1"/>
<evidence type="ECO:0000313" key="4">
    <source>
        <dbReference type="Proteomes" id="UP001630127"/>
    </source>
</evidence>
<accession>A0ABD3AJY1</accession>
<keyword evidence="2" id="KW-0472">Membrane</keyword>
<evidence type="ECO:0000256" key="2">
    <source>
        <dbReference type="SAM" id="Phobius"/>
    </source>
</evidence>
<comment type="caution">
    <text evidence="3">The sequence shown here is derived from an EMBL/GenBank/DDBJ whole genome shotgun (WGS) entry which is preliminary data.</text>
</comment>